<dbReference type="PANTHER" id="PTHR33112:SF16">
    <property type="entry name" value="HETEROKARYON INCOMPATIBILITY DOMAIN-CONTAINING PROTEIN"/>
    <property type="match status" value="1"/>
</dbReference>
<evidence type="ECO:0000256" key="1">
    <source>
        <dbReference type="SAM" id="MobiDB-lite"/>
    </source>
</evidence>
<dbReference type="EMBL" id="AFQF01002718">
    <property type="protein sequence ID" value="EGU78988.1"/>
    <property type="molecule type" value="Genomic_DNA"/>
</dbReference>
<reference evidence="2" key="1">
    <citation type="journal article" date="2012" name="Mol. Plant Microbe Interact.">
        <title>A highly conserved effector in Fusarium oxysporum is required for full virulence on Arabidopsis.</title>
        <authorList>
            <person name="Thatcher L.F."/>
            <person name="Gardiner D.M."/>
            <person name="Kazan K."/>
            <person name="Manners J."/>
        </authorList>
    </citation>
    <scope>NUCLEOTIDE SEQUENCE [LARGE SCALE GENOMIC DNA]</scope>
    <source>
        <strain evidence="2">Fo5176</strain>
    </source>
</reference>
<proteinExistence type="predicted"/>
<evidence type="ECO:0000313" key="2">
    <source>
        <dbReference type="EMBL" id="EGU78988.1"/>
    </source>
</evidence>
<dbReference type="OrthoDB" id="2958217at2759"/>
<feature type="compositionally biased region" description="Acidic residues" evidence="1">
    <location>
        <begin position="67"/>
        <end position="88"/>
    </location>
</feature>
<organism evidence="2">
    <name type="scientific">Fusarium oxysporum (strain Fo5176)</name>
    <name type="common">Fusarium vascular wilt</name>
    <dbReference type="NCBI Taxonomy" id="660025"/>
    <lineage>
        <taxon>Eukaryota</taxon>
        <taxon>Fungi</taxon>
        <taxon>Dikarya</taxon>
        <taxon>Ascomycota</taxon>
        <taxon>Pezizomycotina</taxon>
        <taxon>Sordariomycetes</taxon>
        <taxon>Hypocreomycetidae</taxon>
        <taxon>Hypocreales</taxon>
        <taxon>Nectriaceae</taxon>
        <taxon>Fusarium</taxon>
        <taxon>Fusarium oxysporum species complex</taxon>
    </lineage>
</organism>
<accession>F9FVU1</accession>
<evidence type="ECO:0008006" key="3">
    <source>
        <dbReference type="Google" id="ProtNLM"/>
    </source>
</evidence>
<feature type="compositionally biased region" description="Acidic residues" evidence="1">
    <location>
        <begin position="136"/>
        <end position="155"/>
    </location>
</feature>
<comment type="caution">
    <text evidence="2">The sequence shown here is derived from an EMBL/GenBank/DDBJ whole genome shotgun (WGS) entry which is preliminary data.</text>
</comment>
<feature type="compositionally biased region" description="Acidic residues" evidence="1">
    <location>
        <begin position="96"/>
        <end position="105"/>
    </location>
</feature>
<name>F9FVU1_FUSOF</name>
<protein>
    <recommendedName>
        <fullName evidence="3">Heterokaryon incompatibility domain-containing protein</fullName>
    </recommendedName>
</protein>
<dbReference type="PaxDb" id="5507-FOXG_13148P0"/>
<dbReference type="PANTHER" id="PTHR33112">
    <property type="entry name" value="DOMAIN PROTEIN, PUTATIVE-RELATED"/>
    <property type="match status" value="1"/>
</dbReference>
<dbReference type="AlphaFoldDB" id="F9FVU1"/>
<feature type="region of interest" description="Disordered" evidence="1">
    <location>
        <begin position="63"/>
        <end position="183"/>
    </location>
</feature>
<feature type="compositionally biased region" description="Acidic residues" evidence="1">
    <location>
        <begin position="116"/>
        <end position="126"/>
    </location>
</feature>
<feature type="compositionally biased region" description="Basic and acidic residues" evidence="1">
    <location>
        <begin position="106"/>
        <end position="115"/>
    </location>
</feature>
<dbReference type="STRING" id="660025.F9FVU1"/>
<feature type="compositionally biased region" description="Acidic residues" evidence="1">
    <location>
        <begin position="163"/>
        <end position="173"/>
    </location>
</feature>
<gene>
    <name evidence="2" type="ORF">FOXB_10522</name>
</gene>
<sequence>MALSFAMQNADADAPETVAKTELKLDYSRVDTLPELPGLASSSAAGCAFCEVLRHDLMATWKSIEEKGEEEEEHEIPEPEENDSDAESEGEKEGNDAGDGDDNGGGEEKEARGEDAKDEEGPVSDEDTNKPRYEDIDTDSDAEIEPDTEPDEQTDDANVQAEDSNDSDQENQEEPATKRAPRDAKLIITEVTYKLREHGSDDERLQRTWLDAMNVFFTIDCEEKTRDYSIHYTIYADRAALFRDISLFECFSLLQRQFEDAHPKTASMAADGSPGDTDLQNAAWRTRGWTFQEDQLASRKVFFGNLMFHVSRGSTLEAADGSSIGHFRFMEDIDSLERGLSTWYSMIAGYSARNLTVQQDKFPAISALARSFAEGFPDQKYLAGLWESNIHMGLLWTCPAWMEFDKFQDLVSKKYTAPSWSWARRPLQVSWILSGDEHPTSELVIRETEVISEKHNPYGRVSKGRLLLTAKIFKPPTQKNGRVRLKHSYKYWKYMNVPTFNYMLRSKRKIFMAKILFDWDSYCAIKDNRYPRGPMGDVSLLLTASIFPGDAPMMKNLDLPDD</sequence>